<evidence type="ECO:0000313" key="2">
    <source>
        <dbReference type="EMBL" id="MFJ5430388.1"/>
    </source>
</evidence>
<proteinExistence type="predicted"/>
<evidence type="ECO:0000256" key="1">
    <source>
        <dbReference type="SAM" id="MobiDB-lite"/>
    </source>
</evidence>
<organism evidence="2 3">
    <name type="scientific">Pectobacterium actinidiae</name>
    <dbReference type="NCBI Taxonomy" id="1507808"/>
    <lineage>
        <taxon>Bacteria</taxon>
        <taxon>Pseudomonadati</taxon>
        <taxon>Pseudomonadota</taxon>
        <taxon>Gammaproteobacteria</taxon>
        <taxon>Enterobacterales</taxon>
        <taxon>Pectobacteriaceae</taxon>
        <taxon>Pectobacterium</taxon>
    </lineage>
</organism>
<reference evidence="2 3" key="1">
    <citation type="submission" date="2024-10" db="EMBL/GenBank/DDBJ databases">
        <authorList>
            <person name="Lu C.-H."/>
        </authorList>
    </citation>
    <scope>NUCLEOTIDE SEQUENCE [LARGE SCALE GENOMIC DNA]</scope>
    <source>
        <strain evidence="2 3">22ZTDG03-2</strain>
    </source>
</reference>
<dbReference type="Proteomes" id="UP001617689">
    <property type="component" value="Unassembled WGS sequence"/>
</dbReference>
<comment type="caution">
    <text evidence="2">The sequence shown here is derived from an EMBL/GenBank/DDBJ whole genome shotgun (WGS) entry which is preliminary data.</text>
</comment>
<protein>
    <submittedName>
        <fullName evidence="2">Uncharacterized protein</fullName>
    </submittedName>
</protein>
<dbReference type="EMBL" id="JBIXLL010000008">
    <property type="protein sequence ID" value="MFJ5430388.1"/>
    <property type="molecule type" value="Genomic_DNA"/>
</dbReference>
<gene>
    <name evidence="2" type="ORF">ACIPUP_14635</name>
</gene>
<sequence length="72" mass="7653">MYAASAWGECGGSNAALCRKIHFPAQNGVRQFMRAGRPYCLAHEGNVAAGRHAKTPNVNGGTPSRATRDQPL</sequence>
<keyword evidence="3" id="KW-1185">Reference proteome</keyword>
<dbReference type="RefSeq" id="WP_400396688.1">
    <property type="nucleotide sequence ID" value="NZ_JBIXLL010000008.1"/>
</dbReference>
<accession>A0ABW8GCK3</accession>
<name>A0ABW8GCK3_9GAMM</name>
<evidence type="ECO:0000313" key="3">
    <source>
        <dbReference type="Proteomes" id="UP001617689"/>
    </source>
</evidence>
<feature type="region of interest" description="Disordered" evidence="1">
    <location>
        <begin position="50"/>
        <end position="72"/>
    </location>
</feature>
<feature type="compositionally biased region" description="Polar residues" evidence="1">
    <location>
        <begin position="56"/>
        <end position="65"/>
    </location>
</feature>